<dbReference type="Pfam" id="PF03702">
    <property type="entry name" value="AnmK"/>
    <property type="match status" value="1"/>
</dbReference>
<sequence>MSNLYIGVMSGTSLDGVDIALCDIDKSSCKLLAFEEYPFPKTLKEEVLSIINGVVTLKELGTLDAKLGELYSETLSQFLRSQKLNTKDINAIGLHGQTLWHEPHSKHPFSMQLGDANRVVAKTGIKTVADFRRMDIANGGEGAPFAPAFHKFLFEKLEGNIAVLNIGGMANITLLGSTLRGWDTGCGNVLLDMWMSKTQEKSYDKNGEFAQGGKVISELLEDMLNDEYFKKEPPKSTGREYFNESWFAKFLPIFNAYKDRDIMRTLLELTAKTVANDLNKTDATKLILCGGGTRNGFLVKRLSELCSCEINRSEEFGVSSDALEAMAFAWLAYKRINNEVVELSSVTGSKKDSQLGAIYG</sequence>
<organism evidence="2 3">
    <name type="scientific">Sulfurimonas aquatica</name>
    <dbReference type="NCBI Taxonomy" id="2672570"/>
    <lineage>
        <taxon>Bacteria</taxon>
        <taxon>Pseudomonadati</taxon>
        <taxon>Campylobacterota</taxon>
        <taxon>Epsilonproteobacteria</taxon>
        <taxon>Campylobacterales</taxon>
        <taxon>Sulfurimonadaceae</taxon>
        <taxon>Sulfurimonas</taxon>
    </lineage>
</organism>
<reference evidence="2" key="2">
    <citation type="submission" date="2021-04" db="EMBL/GenBank/DDBJ databases">
        <title>Isolation and characterization of a novel species of the genus Sulfurimonas.</title>
        <authorList>
            <person name="Fukui M."/>
        </authorList>
    </citation>
    <scope>NUCLEOTIDE SEQUENCE</scope>
    <source>
        <strain evidence="2">H1576</strain>
    </source>
</reference>
<keyword evidence="1 2" id="KW-0808">Transferase</keyword>
<name>A0A975AY51_9BACT</name>
<comment type="catalytic activity">
    <reaction evidence="1">
        <text>1,6-anhydro-N-acetyl-beta-muramate + ATP + H2O = N-acetyl-D-muramate 6-phosphate + ADP + H(+)</text>
        <dbReference type="Rhea" id="RHEA:24952"/>
        <dbReference type="ChEBI" id="CHEBI:15377"/>
        <dbReference type="ChEBI" id="CHEBI:15378"/>
        <dbReference type="ChEBI" id="CHEBI:30616"/>
        <dbReference type="ChEBI" id="CHEBI:58690"/>
        <dbReference type="ChEBI" id="CHEBI:58722"/>
        <dbReference type="ChEBI" id="CHEBI:456216"/>
        <dbReference type="EC" id="2.7.1.170"/>
    </reaction>
</comment>
<dbReference type="InterPro" id="IPR005338">
    <property type="entry name" value="Anhydro_N_Ac-Mur_kinase"/>
</dbReference>
<evidence type="ECO:0000256" key="1">
    <source>
        <dbReference type="HAMAP-Rule" id="MF_01270"/>
    </source>
</evidence>
<protein>
    <recommendedName>
        <fullName evidence="1">Anhydro-N-acetylmuramic acid kinase</fullName>
        <ecNumber evidence="1">2.7.1.170</ecNumber>
    </recommendedName>
    <alternativeName>
        <fullName evidence="1">AnhMurNAc kinase</fullName>
    </alternativeName>
</protein>
<dbReference type="GO" id="GO:0097175">
    <property type="term" value="P:1,6-anhydro-N-acetyl-beta-muramic acid catabolic process"/>
    <property type="evidence" value="ECO:0007669"/>
    <property type="project" value="UniProtKB-UniRule"/>
</dbReference>
<comment type="pathway">
    <text evidence="1">Amino-sugar metabolism; 1,6-anhydro-N-acetylmuramate degradation.</text>
</comment>
<proteinExistence type="inferred from homology"/>
<dbReference type="GO" id="GO:0016773">
    <property type="term" value="F:phosphotransferase activity, alcohol group as acceptor"/>
    <property type="evidence" value="ECO:0007669"/>
    <property type="project" value="UniProtKB-UniRule"/>
</dbReference>
<comment type="similarity">
    <text evidence="1">Belongs to the anhydro-N-acetylmuramic acid kinase family.</text>
</comment>
<dbReference type="KEGG" id="saqt:GJV85_00675"/>
<reference evidence="2" key="1">
    <citation type="submission" date="2019-11" db="EMBL/GenBank/DDBJ databases">
        <authorList>
            <person name="Kojima H."/>
        </authorList>
    </citation>
    <scope>NUCLEOTIDE SEQUENCE</scope>
    <source>
        <strain evidence="2">H1576</strain>
    </source>
</reference>
<dbReference type="InterPro" id="IPR043129">
    <property type="entry name" value="ATPase_NBD"/>
</dbReference>
<dbReference type="RefSeq" id="WP_207561972.1">
    <property type="nucleotide sequence ID" value="NZ_CP046072.1"/>
</dbReference>
<keyword evidence="1" id="KW-0119">Carbohydrate metabolism</keyword>
<dbReference type="NCBIfam" id="NF007139">
    <property type="entry name" value="PRK09585.1-3"/>
    <property type="match status" value="1"/>
</dbReference>
<dbReference type="Proteomes" id="UP000671852">
    <property type="component" value="Chromosome"/>
</dbReference>
<dbReference type="GO" id="GO:0016301">
    <property type="term" value="F:kinase activity"/>
    <property type="evidence" value="ECO:0007669"/>
    <property type="project" value="UniProtKB-KW"/>
</dbReference>
<dbReference type="HAMAP" id="MF_01270">
    <property type="entry name" value="AnhMurNAc_kinase"/>
    <property type="match status" value="1"/>
</dbReference>
<dbReference type="Gene3D" id="3.30.420.40">
    <property type="match status" value="2"/>
</dbReference>
<keyword evidence="1" id="KW-0067">ATP-binding</keyword>
<evidence type="ECO:0000313" key="2">
    <source>
        <dbReference type="EMBL" id="QSZ40694.1"/>
    </source>
</evidence>
<dbReference type="SUPFAM" id="SSF53067">
    <property type="entry name" value="Actin-like ATPase domain"/>
    <property type="match status" value="1"/>
</dbReference>
<dbReference type="GO" id="GO:0006040">
    <property type="term" value="P:amino sugar metabolic process"/>
    <property type="evidence" value="ECO:0007669"/>
    <property type="project" value="InterPro"/>
</dbReference>
<dbReference type="GO" id="GO:0009254">
    <property type="term" value="P:peptidoglycan turnover"/>
    <property type="evidence" value="ECO:0007669"/>
    <property type="project" value="UniProtKB-UniRule"/>
</dbReference>
<keyword evidence="1 2" id="KW-0418">Kinase</keyword>
<gene>
    <name evidence="1" type="primary">anmK</name>
    <name evidence="2" type="ORF">GJV85_00675</name>
</gene>
<dbReference type="AlphaFoldDB" id="A0A975AY51"/>
<comment type="function">
    <text evidence="1">Catalyzes the specific phosphorylation of 1,6-anhydro-N-acetylmuramic acid (anhMurNAc) with the simultaneous cleavage of the 1,6-anhydro ring, generating MurNAc-6-P. Is required for the utilization of anhMurNAc either imported from the medium or derived from its own cell wall murein, and thus plays a role in cell wall recycling.</text>
</comment>
<feature type="binding site" evidence="1">
    <location>
        <begin position="11"/>
        <end position="18"/>
    </location>
    <ligand>
        <name>ATP</name>
        <dbReference type="ChEBI" id="CHEBI:30616"/>
    </ligand>
</feature>
<dbReference type="GO" id="GO:0005524">
    <property type="term" value="F:ATP binding"/>
    <property type="evidence" value="ECO:0007669"/>
    <property type="project" value="UniProtKB-UniRule"/>
</dbReference>
<dbReference type="PANTHER" id="PTHR30605">
    <property type="entry name" value="ANHYDRO-N-ACETYLMURAMIC ACID KINASE"/>
    <property type="match status" value="1"/>
</dbReference>
<dbReference type="PANTHER" id="PTHR30605:SF0">
    <property type="entry name" value="ANHYDRO-N-ACETYLMURAMIC ACID KINASE"/>
    <property type="match status" value="1"/>
</dbReference>
<accession>A0A975AY51</accession>
<keyword evidence="1" id="KW-0547">Nucleotide-binding</keyword>
<comment type="pathway">
    <text evidence="1">Cell wall biogenesis; peptidoglycan recycling.</text>
</comment>
<keyword evidence="3" id="KW-1185">Reference proteome</keyword>
<dbReference type="EC" id="2.7.1.170" evidence="1"/>
<evidence type="ECO:0000313" key="3">
    <source>
        <dbReference type="Proteomes" id="UP000671852"/>
    </source>
</evidence>
<dbReference type="EMBL" id="CP046072">
    <property type="protein sequence ID" value="QSZ40694.1"/>
    <property type="molecule type" value="Genomic_DNA"/>
</dbReference>
<dbReference type="CDD" id="cd24050">
    <property type="entry name" value="ASKHA_NBD_ANMK"/>
    <property type="match status" value="1"/>
</dbReference>